<keyword evidence="5" id="KW-1185">Reference proteome</keyword>
<reference evidence="6" key="2">
    <citation type="submission" date="2025-08" db="UniProtKB">
        <authorList>
            <consortium name="RefSeq"/>
        </authorList>
    </citation>
    <scope>IDENTIFICATION</scope>
    <source>
        <tissue evidence="6">Leaf</tissue>
    </source>
</reference>
<dbReference type="Proteomes" id="UP000813463">
    <property type="component" value="Chromosome 3"/>
</dbReference>
<dbReference type="RefSeq" id="XP_021852289.1">
    <property type="nucleotide sequence ID" value="XM_021996597.2"/>
</dbReference>
<dbReference type="PANTHER" id="PTHR31080">
    <property type="entry name" value="PECTINESTERASE INHIBITOR-LIKE"/>
    <property type="match status" value="1"/>
</dbReference>
<dbReference type="SMART" id="SM00856">
    <property type="entry name" value="PMEI"/>
    <property type="match status" value="1"/>
</dbReference>
<name>A0A9R0IQA0_SPIOL</name>
<organism evidence="5 6">
    <name type="scientific">Spinacia oleracea</name>
    <name type="common">Spinach</name>
    <dbReference type="NCBI Taxonomy" id="3562"/>
    <lineage>
        <taxon>Eukaryota</taxon>
        <taxon>Viridiplantae</taxon>
        <taxon>Streptophyta</taxon>
        <taxon>Embryophyta</taxon>
        <taxon>Tracheophyta</taxon>
        <taxon>Spermatophyta</taxon>
        <taxon>Magnoliopsida</taxon>
        <taxon>eudicotyledons</taxon>
        <taxon>Gunneridae</taxon>
        <taxon>Pentapetalae</taxon>
        <taxon>Caryophyllales</taxon>
        <taxon>Chenopodiaceae</taxon>
        <taxon>Chenopodioideae</taxon>
        <taxon>Anserineae</taxon>
        <taxon>Spinacia</taxon>
    </lineage>
</organism>
<dbReference type="GeneID" id="110791840"/>
<evidence type="ECO:0000313" key="6">
    <source>
        <dbReference type="RefSeq" id="XP_021852289.1"/>
    </source>
</evidence>
<proteinExistence type="predicted"/>
<dbReference type="SUPFAM" id="SSF101148">
    <property type="entry name" value="Plant invertase/pectin methylesterase inhibitor"/>
    <property type="match status" value="1"/>
</dbReference>
<sequence>MQPLMKLTFLSLIIFSSNSIINQVQCTRASLEKLIPKSLPPLPISTNIFVIPPSSSPSDTAAAPYNDPPYSFSPSSAPISMQDSDGDPKDLPATFKGLFNPFNLKNNQQGQSSWATSLFENPDVKKTCGSTDNPELCLSSLKQFLGQGNGDKKTDTFSLLEMQVKATLQATELALGLSGKKPAQSDNDKDTVKDCKEMYADAKDNLEKVLKAIKSKDIGTINSMLSATISDFGTCDDGAEESGGTSSLVGYGSKLTKLVSNCLSTVSLIKDTGATT</sequence>
<dbReference type="InterPro" id="IPR051955">
    <property type="entry name" value="PME_Inhibitor"/>
</dbReference>
<feature type="signal peptide" evidence="3">
    <location>
        <begin position="1"/>
        <end position="19"/>
    </location>
</feature>
<feature type="domain" description="Pectinesterase inhibitor" evidence="4">
    <location>
        <begin position="119"/>
        <end position="265"/>
    </location>
</feature>
<feature type="compositionally biased region" description="Polar residues" evidence="2">
    <location>
        <begin position="72"/>
        <end position="83"/>
    </location>
</feature>
<dbReference type="PANTHER" id="PTHR31080:SF68">
    <property type="entry name" value="PLANT INVERTASE_PECTIN METHYLESTERASE INHIBITOR SUPERFAMILY PROTEIN"/>
    <property type="match status" value="1"/>
</dbReference>
<dbReference type="NCBIfam" id="TIGR01614">
    <property type="entry name" value="PME_inhib"/>
    <property type="match status" value="1"/>
</dbReference>
<keyword evidence="1 3" id="KW-0732">Signal</keyword>
<feature type="region of interest" description="Disordered" evidence="2">
    <location>
        <begin position="58"/>
        <end position="87"/>
    </location>
</feature>
<accession>A0A9R0IQA0</accession>
<evidence type="ECO:0000256" key="1">
    <source>
        <dbReference type="ARBA" id="ARBA00022729"/>
    </source>
</evidence>
<evidence type="ECO:0000313" key="5">
    <source>
        <dbReference type="Proteomes" id="UP000813463"/>
    </source>
</evidence>
<dbReference type="Gene3D" id="1.20.140.40">
    <property type="entry name" value="Invertase/pectin methylesterase inhibitor family protein"/>
    <property type="match status" value="1"/>
</dbReference>
<dbReference type="GO" id="GO:0004857">
    <property type="term" value="F:enzyme inhibitor activity"/>
    <property type="evidence" value="ECO:0007669"/>
    <property type="project" value="InterPro"/>
</dbReference>
<dbReference type="Pfam" id="PF04043">
    <property type="entry name" value="PMEI"/>
    <property type="match status" value="1"/>
</dbReference>
<dbReference type="AlphaFoldDB" id="A0A9R0IQA0"/>
<feature type="chain" id="PRO_5040511167" evidence="3">
    <location>
        <begin position="20"/>
        <end position="276"/>
    </location>
</feature>
<reference evidence="5" key="1">
    <citation type="journal article" date="2021" name="Nat. Commun.">
        <title>Genomic analyses provide insights into spinach domestication and the genetic basis of agronomic traits.</title>
        <authorList>
            <person name="Cai X."/>
            <person name="Sun X."/>
            <person name="Xu C."/>
            <person name="Sun H."/>
            <person name="Wang X."/>
            <person name="Ge C."/>
            <person name="Zhang Z."/>
            <person name="Wang Q."/>
            <person name="Fei Z."/>
            <person name="Jiao C."/>
            <person name="Wang Q."/>
        </authorList>
    </citation>
    <scope>NUCLEOTIDE SEQUENCE [LARGE SCALE GENOMIC DNA]</scope>
    <source>
        <strain evidence="5">cv. Varoflay</strain>
    </source>
</reference>
<dbReference type="InterPro" id="IPR006501">
    <property type="entry name" value="Pectinesterase_inhib_dom"/>
</dbReference>
<evidence type="ECO:0000256" key="3">
    <source>
        <dbReference type="SAM" id="SignalP"/>
    </source>
</evidence>
<dbReference type="OrthoDB" id="770764at2759"/>
<dbReference type="InterPro" id="IPR035513">
    <property type="entry name" value="Invertase/methylesterase_inhib"/>
</dbReference>
<evidence type="ECO:0000259" key="4">
    <source>
        <dbReference type="SMART" id="SM00856"/>
    </source>
</evidence>
<protein>
    <submittedName>
        <fullName evidence="6">Pectinesterase inhibitor 10</fullName>
    </submittedName>
</protein>
<evidence type="ECO:0000256" key="2">
    <source>
        <dbReference type="SAM" id="MobiDB-lite"/>
    </source>
</evidence>
<gene>
    <name evidence="6" type="primary">LOC110791840</name>
</gene>
<dbReference type="KEGG" id="soe:110791840"/>
<dbReference type="CDD" id="cd15800">
    <property type="entry name" value="PMEI-like_2"/>
    <property type="match status" value="1"/>
</dbReference>